<feature type="domain" description="Glycoside hydrolase family 19 catalytic" evidence="6">
    <location>
        <begin position="70"/>
        <end position="80"/>
    </location>
</feature>
<dbReference type="AlphaFoldDB" id="S8EBS5"/>
<keyword evidence="8" id="KW-1185">Reference proteome</keyword>
<dbReference type="PANTHER" id="PTHR22595">
    <property type="entry name" value="CHITINASE-RELATED"/>
    <property type="match status" value="1"/>
</dbReference>
<dbReference type="PANTHER" id="PTHR22595:SF79">
    <property type="entry name" value="CHITINASE 12"/>
    <property type="match status" value="1"/>
</dbReference>
<dbReference type="GO" id="GO:0006952">
    <property type="term" value="P:defense response"/>
    <property type="evidence" value="ECO:0007669"/>
    <property type="project" value="UniProtKB-KW"/>
</dbReference>
<evidence type="ECO:0000256" key="4">
    <source>
        <dbReference type="ARBA" id="ARBA00023024"/>
    </source>
</evidence>
<gene>
    <name evidence="7" type="ORF">M569_04750</name>
</gene>
<accession>S8EBS5</accession>
<evidence type="ECO:0000256" key="1">
    <source>
        <dbReference type="ARBA" id="ARBA00003102"/>
    </source>
</evidence>
<evidence type="ECO:0000256" key="5">
    <source>
        <dbReference type="ARBA" id="ARBA00023157"/>
    </source>
</evidence>
<evidence type="ECO:0000313" key="8">
    <source>
        <dbReference type="Proteomes" id="UP000015453"/>
    </source>
</evidence>
<dbReference type="EMBL" id="AUSU01001855">
    <property type="protein sequence ID" value="EPS70012.1"/>
    <property type="molecule type" value="Genomic_DNA"/>
</dbReference>
<dbReference type="Gene3D" id="1.10.530.10">
    <property type="match status" value="1"/>
</dbReference>
<name>S8EBS5_9LAMI</name>
<feature type="non-terminal residue" evidence="7">
    <location>
        <position position="1"/>
    </location>
</feature>
<organism evidence="7 8">
    <name type="scientific">Genlisea aurea</name>
    <dbReference type="NCBI Taxonomy" id="192259"/>
    <lineage>
        <taxon>Eukaryota</taxon>
        <taxon>Viridiplantae</taxon>
        <taxon>Streptophyta</taxon>
        <taxon>Embryophyta</taxon>
        <taxon>Tracheophyta</taxon>
        <taxon>Spermatophyta</taxon>
        <taxon>Magnoliopsida</taxon>
        <taxon>eudicotyledons</taxon>
        <taxon>Gunneridae</taxon>
        <taxon>Pentapetalae</taxon>
        <taxon>asterids</taxon>
        <taxon>lamiids</taxon>
        <taxon>Lamiales</taxon>
        <taxon>Lentibulariaceae</taxon>
        <taxon>Genlisea</taxon>
    </lineage>
</organism>
<evidence type="ECO:0000313" key="7">
    <source>
        <dbReference type="EMBL" id="EPS70012.1"/>
    </source>
</evidence>
<keyword evidence="4" id="KW-0146">Chitin degradation</keyword>
<feature type="non-terminal residue" evidence="7">
    <location>
        <position position="133"/>
    </location>
</feature>
<evidence type="ECO:0000259" key="6">
    <source>
        <dbReference type="PROSITE" id="PS00774"/>
    </source>
</evidence>
<sequence>LCHIEDAPTTSTSNYCDETYTKQYPCNANKAYYGRGPLRMTWNFNYGPAGKSIGFDGLNSPETVSSDAVISFKTALWYWIVNAREDFLAGKGFGATIRALKGESECDGADREAVAARAKLYVDYCRRLRVDPG</sequence>
<evidence type="ECO:0000256" key="2">
    <source>
        <dbReference type="ARBA" id="ARBA00022669"/>
    </source>
</evidence>
<keyword evidence="4" id="KW-0624">Polysaccharide degradation</keyword>
<evidence type="ECO:0000256" key="3">
    <source>
        <dbReference type="ARBA" id="ARBA00022821"/>
    </source>
</evidence>
<dbReference type="GO" id="GO:0008061">
    <property type="term" value="F:chitin binding"/>
    <property type="evidence" value="ECO:0007669"/>
    <property type="project" value="UniProtKB-KW"/>
</dbReference>
<dbReference type="Proteomes" id="UP000015453">
    <property type="component" value="Unassembled WGS sequence"/>
</dbReference>
<reference evidence="7 8" key="1">
    <citation type="journal article" date="2013" name="BMC Genomics">
        <title>The miniature genome of a carnivorous plant Genlisea aurea contains a low number of genes and short non-coding sequences.</title>
        <authorList>
            <person name="Leushkin E.V."/>
            <person name="Sutormin R.A."/>
            <person name="Nabieva E.R."/>
            <person name="Penin A.A."/>
            <person name="Kondrashov A.S."/>
            <person name="Logacheva M.D."/>
        </authorList>
    </citation>
    <scope>NUCLEOTIDE SEQUENCE [LARGE SCALE GENOMIC DNA]</scope>
</reference>
<dbReference type="SUPFAM" id="SSF53955">
    <property type="entry name" value="Lysozyme-like"/>
    <property type="match status" value="1"/>
</dbReference>
<dbReference type="PROSITE" id="PS00774">
    <property type="entry name" value="CHITINASE_19_2"/>
    <property type="match status" value="1"/>
</dbReference>
<dbReference type="OrthoDB" id="5985073at2759"/>
<keyword evidence="2" id="KW-0147">Chitin-binding</keyword>
<comment type="function">
    <text evidence="1">Defense against chitin-containing fungal pathogens.</text>
</comment>
<comment type="caution">
    <text evidence="7">The sequence shown here is derived from an EMBL/GenBank/DDBJ whole genome shotgun (WGS) entry which is preliminary data.</text>
</comment>
<proteinExistence type="predicted"/>
<dbReference type="GO" id="GO:0016998">
    <property type="term" value="P:cell wall macromolecule catabolic process"/>
    <property type="evidence" value="ECO:0007669"/>
    <property type="project" value="InterPro"/>
</dbReference>
<dbReference type="GO" id="GO:0006032">
    <property type="term" value="P:chitin catabolic process"/>
    <property type="evidence" value="ECO:0007669"/>
    <property type="project" value="UniProtKB-KW"/>
</dbReference>
<keyword evidence="5" id="KW-1015">Disulfide bond</keyword>
<dbReference type="CDD" id="cd00325">
    <property type="entry name" value="chitinase_GH19"/>
    <property type="match status" value="1"/>
</dbReference>
<dbReference type="Pfam" id="PF00182">
    <property type="entry name" value="Glyco_hydro_19"/>
    <property type="match status" value="1"/>
</dbReference>
<dbReference type="InterPro" id="IPR023346">
    <property type="entry name" value="Lysozyme-like_dom_sf"/>
</dbReference>
<protein>
    <recommendedName>
        <fullName evidence="6">Glycoside hydrolase family 19 catalytic domain-containing protein</fullName>
    </recommendedName>
</protein>
<dbReference type="InterPro" id="IPR000726">
    <property type="entry name" value="Glyco_hydro_19_cat"/>
</dbReference>
<keyword evidence="4" id="KW-0119">Carbohydrate metabolism</keyword>
<keyword evidence="3" id="KW-0611">Plant defense</keyword>
<dbReference type="GO" id="GO:0004568">
    <property type="term" value="F:chitinase activity"/>
    <property type="evidence" value="ECO:0007669"/>
    <property type="project" value="InterPro"/>
</dbReference>